<dbReference type="InterPro" id="IPR006912">
    <property type="entry name" value="Harbinger_derived_prot"/>
</dbReference>
<sequence>MARNFDDMFNEALYGKRRRQDNTLIDNWIDEYLLEDSEEEDIDRSPIPITRRWINRDREAGHDHLFQDYFADEPVYNADIFRRRFQMRRDVFLRIVDALSNVYPYFQQRVDATGRRGLSPLQKCTAAIRMLAYGVAADAVDDYVRIGESTTIECLEKFVEGVISVFQDKYLRKPNPNDVQHLLQIAEGRGFSGMLGSIDCMHWQWKNCPKAWKGMYMSGYRGVATIVLEVVASSDLWIWHAFFGVSGSNNDINVLDRSQVFDDILNDRAPEVNYTINGNNYTMGYYLADGIYPEWATFVKSISKPQGEKRKLFAQYQEGQRKDVEREFGVLQARFAIIRGPAHFWEKKKLANIMRACIILHNMIVEDERDSYAGNFAQGLEYDDVENGLSQPQLGEKDFAPYHQFLQRNAQLQNRQQHRQLKEDLIKHIWQFHNVCRQL</sequence>
<name>A0A6P4CP05_ARADU</name>
<dbReference type="AlphaFoldDB" id="A0A6P4CP05"/>
<protein>
    <submittedName>
        <fullName evidence="2">Uncharacterized protein LOC107479210</fullName>
    </submittedName>
</protein>
<evidence type="ECO:0000313" key="1">
    <source>
        <dbReference type="Proteomes" id="UP000515211"/>
    </source>
</evidence>
<keyword evidence="1" id="KW-1185">Reference proteome</keyword>
<dbReference type="RefSeq" id="XP_015954833.1">
    <property type="nucleotide sequence ID" value="XM_016099347.1"/>
</dbReference>
<reference evidence="1" key="1">
    <citation type="journal article" date="2016" name="Nat. Genet.">
        <title>The genome sequences of Arachis duranensis and Arachis ipaensis, the diploid ancestors of cultivated peanut.</title>
        <authorList>
            <person name="Bertioli D.J."/>
            <person name="Cannon S.B."/>
            <person name="Froenicke L."/>
            <person name="Huang G."/>
            <person name="Farmer A.D."/>
            <person name="Cannon E.K."/>
            <person name="Liu X."/>
            <person name="Gao D."/>
            <person name="Clevenger J."/>
            <person name="Dash S."/>
            <person name="Ren L."/>
            <person name="Moretzsohn M.C."/>
            <person name="Shirasawa K."/>
            <person name="Huang W."/>
            <person name="Vidigal B."/>
            <person name="Abernathy B."/>
            <person name="Chu Y."/>
            <person name="Niederhuth C.E."/>
            <person name="Umale P."/>
            <person name="Araujo A.C."/>
            <person name="Kozik A."/>
            <person name="Kim K.D."/>
            <person name="Burow M.D."/>
            <person name="Varshney R.K."/>
            <person name="Wang X."/>
            <person name="Zhang X."/>
            <person name="Barkley N."/>
            <person name="Guimaraes P.M."/>
            <person name="Isobe S."/>
            <person name="Guo B."/>
            <person name="Liao B."/>
            <person name="Stalker H.T."/>
            <person name="Schmitz R.J."/>
            <person name="Scheffler B.E."/>
            <person name="Leal-Bertioli S.C."/>
            <person name="Xun X."/>
            <person name="Jackson S.A."/>
            <person name="Michelmore R."/>
            <person name="Ozias-Akins P."/>
        </authorList>
    </citation>
    <scope>NUCLEOTIDE SEQUENCE [LARGE SCALE GENOMIC DNA]</scope>
    <source>
        <strain evidence="1">cv. V14167</strain>
    </source>
</reference>
<organism evidence="1 2">
    <name type="scientific">Arachis duranensis</name>
    <name type="common">Wild peanut</name>
    <dbReference type="NCBI Taxonomy" id="130453"/>
    <lineage>
        <taxon>Eukaryota</taxon>
        <taxon>Viridiplantae</taxon>
        <taxon>Streptophyta</taxon>
        <taxon>Embryophyta</taxon>
        <taxon>Tracheophyta</taxon>
        <taxon>Spermatophyta</taxon>
        <taxon>Magnoliopsida</taxon>
        <taxon>eudicotyledons</taxon>
        <taxon>Gunneridae</taxon>
        <taxon>Pentapetalae</taxon>
        <taxon>rosids</taxon>
        <taxon>fabids</taxon>
        <taxon>Fabales</taxon>
        <taxon>Fabaceae</taxon>
        <taxon>Papilionoideae</taxon>
        <taxon>50 kb inversion clade</taxon>
        <taxon>dalbergioids sensu lato</taxon>
        <taxon>Dalbergieae</taxon>
        <taxon>Pterocarpus clade</taxon>
        <taxon>Arachis</taxon>
    </lineage>
</organism>
<dbReference type="PANTHER" id="PTHR47150">
    <property type="entry name" value="OS12G0169200 PROTEIN"/>
    <property type="match status" value="1"/>
</dbReference>
<gene>
    <name evidence="2" type="primary">LOC107479210</name>
</gene>
<dbReference type="OrthoDB" id="1624952at2759"/>
<dbReference type="Pfam" id="PF04827">
    <property type="entry name" value="Plant_tran"/>
    <property type="match status" value="1"/>
</dbReference>
<accession>A0A6P4CP05</accession>
<proteinExistence type="predicted"/>
<dbReference type="KEGG" id="adu:107479210"/>
<dbReference type="PANTHER" id="PTHR47150:SF6">
    <property type="entry name" value="OS01G0872900 PROTEIN"/>
    <property type="match status" value="1"/>
</dbReference>
<evidence type="ECO:0000313" key="2">
    <source>
        <dbReference type="RefSeq" id="XP_015954833.1"/>
    </source>
</evidence>
<dbReference type="GeneID" id="107479210"/>
<dbReference type="Proteomes" id="UP000515211">
    <property type="component" value="Chromosome 3"/>
</dbReference>
<reference evidence="2" key="2">
    <citation type="submission" date="2025-08" db="UniProtKB">
        <authorList>
            <consortium name="RefSeq"/>
        </authorList>
    </citation>
    <scope>IDENTIFICATION</scope>
    <source>
        <tissue evidence="2">Whole plant</tissue>
    </source>
</reference>